<comment type="caution">
    <text evidence="1">The sequence shown here is derived from an EMBL/GenBank/DDBJ whole genome shotgun (WGS) entry which is preliminary data.</text>
</comment>
<gene>
    <name evidence="1" type="ORF">A2942_02235</name>
</gene>
<name>A0A1G2DGD0_9BACT</name>
<dbReference type="Proteomes" id="UP000178534">
    <property type="component" value="Unassembled WGS sequence"/>
</dbReference>
<dbReference type="AlphaFoldDB" id="A0A1G2DGD0"/>
<dbReference type="EMBL" id="MHLP01000029">
    <property type="protein sequence ID" value="OGZ12021.1"/>
    <property type="molecule type" value="Genomic_DNA"/>
</dbReference>
<accession>A0A1G2DGD0</accession>
<sequence length="181" mass="19186">MIVAIGIFLTALLIILGALVAINNAARKMRSERVVADNLSAAIDSMSRNIRVGSNLHCGCDADTTTPKDCPMSDTLGGGGDMCIAFESQLGDPGDNGDQIIYKLSGTGIERSTDNGATYLPLTAPELNISTFKFYVFGSATALDQPVVTMIIRGTASTNARTMTKFDVQTTVNVYTPKLNI</sequence>
<protein>
    <submittedName>
        <fullName evidence="1">Uncharacterized protein</fullName>
    </submittedName>
</protein>
<dbReference type="STRING" id="1798665.A2942_02235"/>
<evidence type="ECO:0000313" key="1">
    <source>
        <dbReference type="EMBL" id="OGZ12021.1"/>
    </source>
</evidence>
<organism evidence="1 2">
    <name type="scientific">Candidatus Lloydbacteria bacterium RIFCSPLOWO2_01_FULL_50_20</name>
    <dbReference type="NCBI Taxonomy" id="1798665"/>
    <lineage>
        <taxon>Bacteria</taxon>
        <taxon>Candidatus Lloydiibacteriota</taxon>
    </lineage>
</organism>
<proteinExistence type="predicted"/>
<evidence type="ECO:0000313" key="2">
    <source>
        <dbReference type="Proteomes" id="UP000178534"/>
    </source>
</evidence>
<reference evidence="1 2" key="1">
    <citation type="journal article" date="2016" name="Nat. Commun.">
        <title>Thousands of microbial genomes shed light on interconnected biogeochemical processes in an aquifer system.</title>
        <authorList>
            <person name="Anantharaman K."/>
            <person name="Brown C.T."/>
            <person name="Hug L.A."/>
            <person name="Sharon I."/>
            <person name="Castelle C.J."/>
            <person name="Probst A.J."/>
            <person name="Thomas B.C."/>
            <person name="Singh A."/>
            <person name="Wilkins M.J."/>
            <person name="Karaoz U."/>
            <person name="Brodie E.L."/>
            <person name="Williams K.H."/>
            <person name="Hubbard S.S."/>
            <person name="Banfield J.F."/>
        </authorList>
    </citation>
    <scope>NUCLEOTIDE SEQUENCE [LARGE SCALE GENOMIC DNA]</scope>
</reference>